<dbReference type="PANTHER" id="PTHR33515:SF1">
    <property type="entry name" value="RIBOSOME-BINDING FACTOR A, CHLOROPLASTIC-RELATED"/>
    <property type="match status" value="1"/>
</dbReference>
<dbReference type="PANTHER" id="PTHR33515">
    <property type="entry name" value="RIBOSOME-BINDING FACTOR A, CHLOROPLASTIC-RELATED"/>
    <property type="match status" value="1"/>
</dbReference>
<dbReference type="GO" id="GO:0005829">
    <property type="term" value="C:cytosol"/>
    <property type="evidence" value="ECO:0007669"/>
    <property type="project" value="TreeGrafter"/>
</dbReference>
<comment type="similarity">
    <text evidence="2">Belongs to the RbfA family.</text>
</comment>
<dbReference type="NCBIfam" id="TIGR00082">
    <property type="entry name" value="rbfA"/>
    <property type="match status" value="1"/>
</dbReference>
<organism evidence="3">
    <name type="scientific">Caldithrix abyssi</name>
    <dbReference type="NCBI Taxonomy" id="187145"/>
    <lineage>
        <taxon>Bacteria</taxon>
        <taxon>Pseudomonadati</taxon>
        <taxon>Calditrichota</taxon>
        <taxon>Calditrichia</taxon>
        <taxon>Calditrichales</taxon>
        <taxon>Calditrichaceae</taxon>
        <taxon>Caldithrix</taxon>
    </lineage>
</organism>
<dbReference type="GO" id="GO:0043024">
    <property type="term" value="F:ribosomal small subunit binding"/>
    <property type="evidence" value="ECO:0007669"/>
    <property type="project" value="TreeGrafter"/>
</dbReference>
<accession>A0A7V5UFZ7</accession>
<comment type="subcellular location">
    <subcellularLocation>
        <location evidence="2">Cytoplasm</location>
    </subcellularLocation>
</comment>
<comment type="function">
    <text evidence="2">One of several proteins that assist in the late maturation steps of the functional core of the 30S ribosomal subunit. Associates with free 30S ribosomal subunits (but not with 30S subunits that are part of 70S ribosomes or polysomes). Required for efficient processing of 16S rRNA. May interact with the 5'-terminal helix region of 16S rRNA.</text>
</comment>
<dbReference type="Proteomes" id="UP000886124">
    <property type="component" value="Unassembled WGS sequence"/>
</dbReference>
<dbReference type="Gene3D" id="3.30.300.20">
    <property type="match status" value="1"/>
</dbReference>
<evidence type="ECO:0000256" key="2">
    <source>
        <dbReference type="HAMAP-Rule" id="MF_00003"/>
    </source>
</evidence>
<evidence type="ECO:0000313" key="3">
    <source>
        <dbReference type="EMBL" id="HHJ53739.1"/>
    </source>
</evidence>
<protein>
    <recommendedName>
        <fullName evidence="2">Ribosome-binding factor A</fullName>
    </recommendedName>
</protein>
<gene>
    <name evidence="2 3" type="primary">rbfA</name>
    <name evidence="3" type="ORF">ENJ89_11135</name>
</gene>
<proteinExistence type="inferred from homology"/>
<keyword evidence="2" id="KW-0963">Cytoplasm</keyword>
<name>A0A7V5UFZ7_CALAY</name>
<dbReference type="AlphaFoldDB" id="A0A7V5UFZ7"/>
<sequence>MADDRRVKRVADSVKRAVSDIIEFKLKNPHKGFITITRVRMSPDLRIASIYYTVLGDEQQRALSAQVLEHSRAFIRNELKPAIRSRWLPELRFFYDEAQLHAEQIDDLLQKIKDDSGSEEGQ</sequence>
<dbReference type="EMBL" id="DROD01000702">
    <property type="protein sequence ID" value="HHJ53739.1"/>
    <property type="molecule type" value="Genomic_DNA"/>
</dbReference>
<dbReference type="InterPro" id="IPR015946">
    <property type="entry name" value="KH_dom-like_a/b"/>
</dbReference>
<dbReference type="Pfam" id="PF02033">
    <property type="entry name" value="RBFA"/>
    <property type="match status" value="1"/>
</dbReference>
<reference evidence="3" key="1">
    <citation type="journal article" date="2020" name="mSystems">
        <title>Genome- and Community-Level Interaction Insights into Carbon Utilization and Element Cycling Functions of Hydrothermarchaeota in Hydrothermal Sediment.</title>
        <authorList>
            <person name="Zhou Z."/>
            <person name="Liu Y."/>
            <person name="Xu W."/>
            <person name="Pan J."/>
            <person name="Luo Z.H."/>
            <person name="Li M."/>
        </authorList>
    </citation>
    <scope>NUCLEOTIDE SEQUENCE [LARGE SCALE GENOMIC DNA]</scope>
    <source>
        <strain evidence="3">HyVt-527</strain>
    </source>
</reference>
<dbReference type="GO" id="GO:0030490">
    <property type="term" value="P:maturation of SSU-rRNA"/>
    <property type="evidence" value="ECO:0007669"/>
    <property type="project" value="UniProtKB-UniRule"/>
</dbReference>
<keyword evidence="1 2" id="KW-0690">Ribosome biogenesis</keyword>
<dbReference type="InterPro" id="IPR023799">
    <property type="entry name" value="RbfA_dom_sf"/>
</dbReference>
<comment type="caution">
    <text evidence="3">The sequence shown here is derived from an EMBL/GenBank/DDBJ whole genome shotgun (WGS) entry which is preliminary data.</text>
</comment>
<dbReference type="SUPFAM" id="SSF89919">
    <property type="entry name" value="Ribosome-binding factor A, RbfA"/>
    <property type="match status" value="1"/>
</dbReference>
<evidence type="ECO:0000256" key="1">
    <source>
        <dbReference type="ARBA" id="ARBA00022517"/>
    </source>
</evidence>
<comment type="subunit">
    <text evidence="2">Monomer. Binds 30S ribosomal subunits, but not 50S ribosomal subunits or 70S ribosomes.</text>
</comment>
<dbReference type="HAMAP" id="MF_00003">
    <property type="entry name" value="RbfA"/>
    <property type="match status" value="1"/>
</dbReference>
<dbReference type="InterPro" id="IPR000238">
    <property type="entry name" value="RbfA"/>
</dbReference>